<reference evidence="2 3" key="1">
    <citation type="submission" date="2019-03" db="EMBL/GenBank/DDBJ databases">
        <title>Sequencing the genomes of 1000 actinobacteria strains.</title>
        <authorList>
            <person name="Klenk H.-P."/>
        </authorList>
    </citation>
    <scope>NUCLEOTIDE SEQUENCE [LARGE SCALE GENOMIC DNA]</scope>
    <source>
        <strain evidence="2 3">DSM 44969</strain>
    </source>
</reference>
<sequence>MTRPAFRLLSAEPSTPGGAVSEHAAVRRLLQRVGLGARPGETDAAARNGFDVTLTGLMSPAGRDAGVAATPPPGLAPLERRAGKNDADARTEQRQEATKQTAQLGTWWLDRMAAVDEPLPERMTWFWHGHFATSAQKVRYPPLMLAQNETLRRLGRGDFRTLAQAMIIDPAMLVWLDGGGNRVGRPNENLAREFMELFTLGVGHYTEDDVRQAARALTGWRVDFRTGAATQDPRDHDAAPKTVLGTTAPYDAAGLTDLLVTRPASPTFLAGRIWRRLVSDTPPSTSTLDRLVAAYGPGHDVTALVRAIAGSEEFRSAESVLVRPPVDWLVGALRALRLTASALKQQTLTSGLRDLGQIPLRPPDVGGWPSGPPWLSTAAALARLQVARELARTADLSPITDEPRPGRVEATAALLGLDGFGSRTTSALAPLAGRPPDLVAAALASPENTVSA</sequence>
<feature type="region of interest" description="Disordered" evidence="1">
    <location>
        <begin position="61"/>
        <end position="101"/>
    </location>
</feature>
<dbReference type="InterPro" id="IPR014917">
    <property type="entry name" value="DUF1800"/>
</dbReference>
<evidence type="ECO:0000313" key="3">
    <source>
        <dbReference type="Proteomes" id="UP000295560"/>
    </source>
</evidence>
<organism evidence="2 3">
    <name type="scientific">Pseudonocardia endophytica</name>
    <dbReference type="NCBI Taxonomy" id="401976"/>
    <lineage>
        <taxon>Bacteria</taxon>
        <taxon>Bacillati</taxon>
        <taxon>Actinomycetota</taxon>
        <taxon>Actinomycetes</taxon>
        <taxon>Pseudonocardiales</taxon>
        <taxon>Pseudonocardiaceae</taxon>
        <taxon>Pseudonocardia</taxon>
    </lineage>
</organism>
<name>A0A4R1HRM9_PSEEN</name>
<evidence type="ECO:0000313" key="2">
    <source>
        <dbReference type="EMBL" id="TCK22459.1"/>
    </source>
</evidence>
<dbReference type="Proteomes" id="UP000295560">
    <property type="component" value="Unassembled WGS sequence"/>
</dbReference>
<keyword evidence="3" id="KW-1185">Reference proteome</keyword>
<dbReference type="AlphaFoldDB" id="A0A4R1HRM9"/>
<comment type="caution">
    <text evidence="2">The sequence shown here is derived from an EMBL/GenBank/DDBJ whole genome shotgun (WGS) entry which is preliminary data.</text>
</comment>
<protein>
    <submittedName>
        <fullName evidence="2">Uncharacterized protein (DUF1800 family)</fullName>
    </submittedName>
</protein>
<feature type="compositionally biased region" description="Basic and acidic residues" evidence="1">
    <location>
        <begin position="78"/>
        <end position="97"/>
    </location>
</feature>
<accession>A0A4R1HRM9</accession>
<dbReference type="OrthoDB" id="9772295at2"/>
<proteinExistence type="predicted"/>
<evidence type="ECO:0000256" key="1">
    <source>
        <dbReference type="SAM" id="MobiDB-lite"/>
    </source>
</evidence>
<gene>
    <name evidence="2" type="ORF">EV378_6463</name>
</gene>
<dbReference type="EMBL" id="SMFZ01000002">
    <property type="protein sequence ID" value="TCK22459.1"/>
    <property type="molecule type" value="Genomic_DNA"/>
</dbReference>
<dbReference type="Pfam" id="PF08811">
    <property type="entry name" value="DUF1800"/>
    <property type="match status" value="1"/>
</dbReference>
<dbReference type="RefSeq" id="WP_132431338.1">
    <property type="nucleotide sequence ID" value="NZ_SMFZ01000002.1"/>
</dbReference>